<dbReference type="RefSeq" id="WP_142493460.1">
    <property type="nucleotide sequence ID" value="NZ_FXTO01000012.1"/>
</dbReference>
<reference evidence="2 3" key="1">
    <citation type="submission" date="2017-05" db="EMBL/GenBank/DDBJ databases">
        <authorList>
            <person name="Varghese N."/>
            <person name="Submissions S."/>
        </authorList>
    </citation>
    <scope>NUCLEOTIDE SEQUENCE [LARGE SCALE GENOMIC DNA]</scope>
    <source>
        <strain evidence="2 3">DSM 29506</strain>
    </source>
</reference>
<name>A0A521DSM3_9RHOB</name>
<feature type="compositionally biased region" description="Basic and acidic residues" evidence="1">
    <location>
        <begin position="450"/>
        <end position="462"/>
    </location>
</feature>
<dbReference type="Pfam" id="PF20343">
    <property type="entry name" value="DUF6638"/>
    <property type="match status" value="1"/>
</dbReference>
<evidence type="ECO:0000256" key="1">
    <source>
        <dbReference type="SAM" id="MobiDB-lite"/>
    </source>
</evidence>
<evidence type="ECO:0000313" key="3">
    <source>
        <dbReference type="Proteomes" id="UP000316030"/>
    </source>
</evidence>
<protein>
    <submittedName>
        <fullName evidence="2">Uncharacterized protein</fullName>
    </submittedName>
</protein>
<proteinExistence type="predicted"/>
<dbReference type="InterPro" id="IPR046578">
    <property type="entry name" value="DUF6638"/>
</dbReference>
<dbReference type="AlphaFoldDB" id="A0A521DSM3"/>
<dbReference type="OrthoDB" id="8430253at2"/>
<feature type="region of interest" description="Disordered" evidence="1">
    <location>
        <begin position="450"/>
        <end position="469"/>
    </location>
</feature>
<keyword evidence="3" id="KW-1185">Reference proteome</keyword>
<accession>A0A521DSM3</accession>
<feature type="region of interest" description="Disordered" evidence="1">
    <location>
        <begin position="421"/>
        <end position="443"/>
    </location>
</feature>
<organism evidence="2 3">
    <name type="scientific">Thalassovita litoralis</name>
    <dbReference type="NCBI Taxonomy" id="1010611"/>
    <lineage>
        <taxon>Bacteria</taxon>
        <taxon>Pseudomonadati</taxon>
        <taxon>Pseudomonadota</taxon>
        <taxon>Alphaproteobacteria</taxon>
        <taxon>Rhodobacterales</taxon>
        <taxon>Roseobacteraceae</taxon>
        <taxon>Thalassovita</taxon>
    </lineage>
</organism>
<gene>
    <name evidence="2" type="ORF">SAMN06265173_11271</name>
</gene>
<evidence type="ECO:0000313" key="2">
    <source>
        <dbReference type="EMBL" id="SMO74618.1"/>
    </source>
</evidence>
<feature type="compositionally biased region" description="Pro residues" evidence="1">
    <location>
        <begin position="425"/>
        <end position="434"/>
    </location>
</feature>
<dbReference type="Proteomes" id="UP000316030">
    <property type="component" value="Unassembled WGS sequence"/>
</dbReference>
<sequence>MKRLIEKGLMFGNLIHVASPALVERYNRALVHLTGKRTELTDFHIDISGYSPEIGDELGDMLYLNQGGCNRQFILLTTAQKTAPLLNAKFSMSRSILRQFIEENEAQLFALTARDAVAGELLNSVYSVADPARLLDIRKIRIEADTTAGTVRDAEKLGQMVDRFMEEDDAWFDDVLIADMIGLAKKTGDVTRNPVRLKQMEFVQNNYWTAHFGGVYLFRGGPDAVAIARDKAALAGLAGAHVFGFDARNQIARFLEQNKLVEPIVKARGIDAGAILRQKMDFIVVDVAQDRGIDLTGATRRDIRALARAHADALPPEFHGLQALVRWAEDEGPWPRIDSDHPAYFYSLRAADHPDADLVNMLLAELAPKDVRQLFICHKELFYSLYAGWSDTKKSYVADFLEREYLADKVGARAALFGHDAPLAEPAPPPPPPAPKRDLLDRVGPWGSVRRERAAQGHDRPRPKGPWGG</sequence>
<dbReference type="EMBL" id="FXTO01000012">
    <property type="protein sequence ID" value="SMO74618.1"/>
    <property type="molecule type" value="Genomic_DNA"/>
</dbReference>